<dbReference type="Pfam" id="PF12833">
    <property type="entry name" value="HTH_18"/>
    <property type="match status" value="1"/>
</dbReference>
<dbReference type="GO" id="GO:0043565">
    <property type="term" value="F:sequence-specific DNA binding"/>
    <property type="evidence" value="ECO:0007669"/>
    <property type="project" value="InterPro"/>
</dbReference>
<organism evidence="5 6">
    <name type="scientific">Thalassospira profundimaris</name>
    <dbReference type="NCBI Taxonomy" id="502049"/>
    <lineage>
        <taxon>Bacteria</taxon>
        <taxon>Pseudomonadati</taxon>
        <taxon>Pseudomonadota</taxon>
        <taxon>Alphaproteobacteria</taxon>
        <taxon>Rhodospirillales</taxon>
        <taxon>Thalassospiraceae</taxon>
        <taxon>Thalassospira</taxon>
    </lineage>
</organism>
<dbReference type="RefSeq" id="WP_062955522.1">
    <property type="nucleotide sequence ID" value="NZ_JPWB01000005.1"/>
</dbReference>
<keyword evidence="3" id="KW-0804">Transcription</keyword>
<dbReference type="PROSITE" id="PS00041">
    <property type="entry name" value="HTH_ARAC_FAMILY_1"/>
    <property type="match status" value="1"/>
</dbReference>
<evidence type="ECO:0000313" key="5">
    <source>
        <dbReference type="EMBL" id="RCK21438.1"/>
    </source>
</evidence>
<reference evidence="5 6" key="1">
    <citation type="submission" date="2014-07" db="EMBL/GenBank/DDBJ databases">
        <title>Draft genome sequence of Thalassospira profundimaris R8-17.</title>
        <authorList>
            <person name="Lai Q."/>
            <person name="Shao Z."/>
        </authorList>
    </citation>
    <scope>NUCLEOTIDE SEQUENCE [LARGE SCALE GENOMIC DNA]</scope>
    <source>
        <strain evidence="5 6">R8-17</strain>
    </source>
</reference>
<dbReference type="AlphaFoldDB" id="A0A367V898"/>
<dbReference type="InterPro" id="IPR018060">
    <property type="entry name" value="HTH_AraC"/>
</dbReference>
<dbReference type="Gene3D" id="1.10.10.60">
    <property type="entry name" value="Homeodomain-like"/>
    <property type="match status" value="1"/>
</dbReference>
<dbReference type="SUPFAM" id="SSF46689">
    <property type="entry name" value="Homeodomain-like"/>
    <property type="match status" value="1"/>
</dbReference>
<dbReference type="Proteomes" id="UP000253061">
    <property type="component" value="Unassembled WGS sequence"/>
</dbReference>
<comment type="caution">
    <text evidence="5">The sequence shown here is derived from an EMBL/GenBank/DDBJ whole genome shotgun (WGS) entry which is preliminary data.</text>
</comment>
<feature type="domain" description="HTH araC/xylS-type" evidence="4">
    <location>
        <begin position="230"/>
        <end position="328"/>
    </location>
</feature>
<dbReference type="PANTHER" id="PTHR47893:SF1">
    <property type="entry name" value="REGULATORY PROTEIN PCHR"/>
    <property type="match status" value="1"/>
</dbReference>
<evidence type="ECO:0000256" key="1">
    <source>
        <dbReference type="ARBA" id="ARBA00023015"/>
    </source>
</evidence>
<proteinExistence type="predicted"/>
<evidence type="ECO:0000259" key="4">
    <source>
        <dbReference type="PROSITE" id="PS01124"/>
    </source>
</evidence>
<accession>A0A367V898</accession>
<dbReference type="PROSITE" id="PS01124">
    <property type="entry name" value="HTH_ARAC_FAMILY_2"/>
    <property type="match status" value="1"/>
</dbReference>
<name>A0A367V898_9PROT</name>
<dbReference type="GO" id="GO:0003700">
    <property type="term" value="F:DNA-binding transcription factor activity"/>
    <property type="evidence" value="ECO:0007669"/>
    <property type="project" value="InterPro"/>
</dbReference>
<gene>
    <name evidence="5" type="ORF">TH6_12530</name>
</gene>
<evidence type="ECO:0000313" key="6">
    <source>
        <dbReference type="Proteomes" id="UP000253061"/>
    </source>
</evidence>
<keyword evidence="2" id="KW-0238">DNA-binding</keyword>
<dbReference type="InterPro" id="IPR018062">
    <property type="entry name" value="HTH_AraC-typ_CS"/>
</dbReference>
<dbReference type="PANTHER" id="PTHR47893">
    <property type="entry name" value="REGULATORY PROTEIN PCHR"/>
    <property type="match status" value="1"/>
</dbReference>
<dbReference type="InterPro" id="IPR009057">
    <property type="entry name" value="Homeodomain-like_sf"/>
</dbReference>
<dbReference type="SMART" id="SM00342">
    <property type="entry name" value="HTH_ARAC"/>
    <property type="match status" value="1"/>
</dbReference>
<protein>
    <recommendedName>
        <fullName evidence="4">HTH araC/xylS-type domain-containing protein</fullName>
    </recommendedName>
</protein>
<dbReference type="InterPro" id="IPR053142">
    <property type="entry name" value="PchR_regulatory_protein"/>
</dbReference>
<keyword evidence="1" id="KW-0805">Transcription regulation</keyword>
<evidence type="ECO:0000256" key="2">
    <source>
        <dbReference type="ARBA" id="ARBA00023125"/>
    </source>
</evidence>
<dbReference type="EMBL" id="JPWB01000005">
    <property type="protein sequence ID" value="RCK21438.1"/>
    <property type="molecule type" value="Genomic_DNA"/>
</dbReference>
<sequence length="331" mass="35877">MDDTANGAGNAFGMLSGGNQVDSIGELRLADGELFELPGVTGRLERIDFGNGICLHRAELNVREDSRFDVQNALPPGWIAGSANILGELDFDSPDGAKHAMSAETGLMMRIDRPGTRYFLPGGQVIRHAGVTIGLDALRAKFGDDLPAALDPYLSDDQSVIEVRPLGLNNKIRSIVSAMFSAQATGVGRKFKLEGLSTLFLAEMIYAYCLLHHDGEKTPEPSVLEKTVIEDAIAKITRDLASAVSVAQLADAGGMTESRLNSLFKLETGKSCADFIRSRRMEHARELLASREFTVKQVAVAVGFNHVSNFSRSYRDWYGESPAQALKRNSA</sequence>
<evidence type="ECO:0000256" key="3">
    <source>
        <dbReference type="ARBA" id="ARBA00023163"/>
    </source>
</evidence>